<dbReference type="InterPro" id="IPR043502">
    <property type="entry name" value="DNA/RNA_pol_sf"/>
</dbReference>
<dbReference type="AlphaFoldDB" id="A0A2N9GJP3"/>
<organism evidence="3">
    <name type="scientific">Fagus sylvatica</name>
    <name type="common">Beechnut</name>
    <dbReference type="NCBI Taxonomy" id="28930"/>
    <lineage>
        <taxon>Eukaryota</taxon>
        <taxon>Viridiplantae</taxon>
        <taxon>Streptophyta</taxon>
        <taxon>Embryophyta</taxon>
        <taxon>Tracheophyta</taxon>
        <taxon>Spermatophyta</taxon>
        <taxon>Magnoliopsida</taxon>
        <taxon>eudicotyledons</taxon>
        <taxon>Gunneridae</taxon>
        <taxon>Pentapetalae</taxon>
        <taxon>rosids</taxon>
        <taxon>fabids</taxon>
        <taxon>Fagales</taxon>
        <taxon>Fagaceae</taxon>
        <taxon>Fagus</taxon>
    </lineage>
</organism>
<dbReference type="SUPFAM" id="SSF56672">
    <property type="entry name" value="DNA/RNA polymerases"/>
    <property type="match status" value="1"/>
</dbReference>
<evidence type="ECO:0000256" key="1">
    <source>
        <dbReference type="SAM" id="MobiDB-lite"/>
    </source>
</evidence>
<accession>A0A2N9GJP3</accession>
<evidence type="ECO:0000313" key="3">
    <source>
        <dbReference type="EMBL" id="SPC99678.1"/>
    </source>
</evidence>
<dbReference type="EMBL" id="OIVN01002001">
    <property type="protein sequence ID" value="SPC99678.1"/>
    <property type="molecule type" value="Genomic_DNA"/>
</dbReference>
<name>A0A2N9GJP3_FAGSY</name>
<feature type="domain" description="Reverse transcriptase Ty1/copia-type" evidence="2">
    <location>
        <begin position="533"/>
        <end position="773"/>
    </location>
</feature>
<proteinExistence type="predicted"/>
<reference evidence="3" key="1">
    <citation type="submission" date="2018-02" db="EMBL/GenBank/DDBJ databases">
        <authorList>
            <person name="Cohen D.B."/>
            <person name="Kent A.D."/>
        </authorList>
    </citation>
    <scope>NUCLEOTIDE SEQUENCE</scope>
</reference>
<sequence>MSSHSNTTPMILLSNITNLVSVKLNQTNYMLWKFQITSTLKTYKLLDVVNGSYPCPEMYIRDTNGAATSVVNRDFIQWDTKDQALISMISATLSPSALALVIGQKSAKSVWDTLEKRFTSFSRSNILSLKRDLHSIKKNSDSINVYMQKIKECKDKLEAVGVFVEDEELLHIVLNSLPTEMYPFCNAMRTRNEPIGLEELHVFINAEEKSLKNNSDSSKESMQHLAMLGTGPKSGTGTKEALTQTQQPSNFHNTTINTTVPLFNLLQDPLARSAIRWDTQQLIATTRWTLLFKESIHLQSLQQWLSPQMHPPQIVRCCKDNNCSFLFDASKFSIQDIPSEKVLYKGLSEAGLYPIYGDIFKHKSPPSVSYKSAFHSSVKSSSASFKSTFHSSVKSGPIPQTQSPTSQPSILGSIPQPATNPTESTSIPQLTSSVQPSHTSMPLESDPSILPITEPLPLPASLSPPTIPTIPATNTHPMKTRLKSGISKKKIAFTSNKPDYLDVEPPSFSVASALTPWITAMKDEFSALHRQGTWTLVPPAPSQNIVGCKWVYKVKRNVDGSVSRYKARLVAKGFHQQAGLDYDETFSLVIKPTTVRIILTLAAHFDWPLRQLNISNAFLQGYLKEDVFMAQPQGFVDHSKPDYVCKLHKSLYGLKQAPRAWFERFTSQLETLSFTASTADPSLFIYKSKHDTLYLLLYVDDIIITSTSPTLVTTLISNLQTTFEVKDLGPLHYFLGLQLQYHDHGFSVHQTKYATDLLNRFNMFTYKPSSTPYSSVSRLTKSQGTTLSNPTLFRNLVGALQYLTFTRPNLSFAVNQVCQFMHSPTDIHMIATKRILRYLCGTLHCVFLFQLGSLSLQAYVDANWASDPLDRWSTFGYVVFLGSTPITWVSKKQCTISRSSTKAEYRNLASAIAEVFWIRIVLKDLGIFIPDPPLLWCDNLSALALASNPVFHALTKHIEVDYHFVREKVVCRDVVVKFISTIDQLTDILTKGLPSSSFSRLRDNLLLPFRLP</sequence>
<dbReference type="PANTHER" id="PTHR11439:SF455">
    <property type="entry name" value="RLK (RECEPTOR-LIKE PROTEIN KINASE) 8, PUTATIVE-RELATED"/>
    <property type="match status" value="1"/>
</dbReference>
<protein>
    <recommendedName>
        <fullName evidence="2">Reverse transcriptase Ty1/copia-type domain-containing protein</fullName>
    </recommendedName>
</protein>
<evidence type="ECO:0000259" key="2">
    <source>
        <dbReference type="Pfam" id="PF07727"/>
    </source>
</evidence>
<dbReference type="InterPro" id="IPR013103">
    <property type="entry name" value="RVT_2"/>
</dbReference>
<feature type="region of interest" description="Disordered" evidence="1">
    <location>
        <begin position="391"/>
        <end position="444"/>
    </location>
</feature>
<dbReference type="Pfam" id="PF14223">
    <property type="entry name" value="Retrotran_gag_2"/>
    <property type="match status" value="1"/>
</dbReference>
<gene>
    <name evidence="3" type="ORF">FSB_LOCUS27560</name>
</gene>
<dbReference type="CDD" id="cd09272">
    <property type="entry name" value="RNase_HI_RT_Ty1"/>
    <property type="match status" value="1"/>
</dbReference>
<dbReference type="PANTHER" id="PTHR11439">
    <property type="entry name" value="GAG-POL-RELATED RETROTRANSPOSON"/>
    <property type="match status" value="1"/>
</dbReference>
<feature type="compositionally biased region" description="Low complexity" evidence="1">
    <location>
        <begin position="391"/>
        <end position="410"/>
    </location>
</feature>
<feature type="compositionally biased region" description="Polar residues" evidence="1">
    <location>
        <begin position="416"/>
        <end position="442"/>
    </location>
</feature>
<dbReference type="Pfam" id="PF07727">
    <property type="entry name" value="RVT_2"/>
    <property type="match status" value="1"/>
</dbReference>